<dbReference type="InterPro" id="IPR031745">
    <property type="entry name" value="Vps53_C"/>
</dbReference>
<dbReference type="AlphaFoldDB" id="A0A1V2L0X5"/>
<evidence type="ECO:0000313" key="9">
    <source>
        <dbReference type="EMBL" id="ONH65558.1"/>
    </source>
</evidence>
<dbReference type="PANTHER" id="PTHR12820:SF0">
    <property type="entry name" value="VACUOLAR PROTEIN SORTING-ASSOCIATED PROTEIN 53 HOMOLOG"/>
    <property type="match status" value="1"/>
</dbReference>
<dbReference type="Pfam" id="PF16854">
    <property type="entry name" value="VPS53_C"/>
    <property type="match status" value="1"/>
</dbReference>
<feature type="domain" description="Vps53 N-terminal" evidence="7">
    <location>
        <begin position="10"/>
        <end position="386"/>
    </location>
</feature>
<evidence type="ECO:0000256" key="6">
    <source>
        <dbReference type="ARBA" id="ARBA00023136"/>
    </source>
</evidence>
<evidence type="ECO:0000256" key="4">
    <source>
        <dbReference type="ARBA" id="ARBA00022753"/>
    </source>
</evidence>
<dbReference type="InterPro" id="IPR007234">
    <property type="entry name" value="Vps53_N"/>
</dbReference>
<keyword evidence="10" id="KW-1185">Reference proteome</keyword>
<dbReference type="GO" id="GO:0000938">
    <property type="term" value="C:GARP complex"/>
    <property type="evidence" value="ECO:0007669"/>
    <property type="project" value="InterPro"/>
</dbReference>
<comment type="caution">
    <text evidence="9">The sequence shown here is derived from an EMBL/GenBank/DDBJ whole genome shotgun (WGS) entry which is preliminary data.</text>
</comment>
<keyword evidence="5" id="KW-0333">Golgi apparatus</keyword>
<dbReference type="Pfam" id="PF04100">
    <property type="entry name" value="Vps53_N"/>
    <property type="match status" value="1"/>
</dbReference>
<proteinExistence type="inferred from homology"/>
<evidence type="ECO:0000256" key="2">
    <source>
        <dbReference type="ARBA" id="ARBA00004481"/>
    </source>
</evidence>
<keyword evidence="4" id="KW-0967">Endosome</keyword>
<dbReference type="PANTHER" id="PTHR12820">
    <property type="entry name" value="VACUOLAR SORTING PROTEIN 53"/>
    <property type="match status" value="1"/>
</dbReference>
<accession>A0A1V2L0X5</accession>
<evidence type="ECO:0000313" key="10">
    <source>
        <dbReference type="Proteomes" id="UP000189513"/>
    </source>
</evidence>
<evidence type="ECO:0000259" key="8">
    <source>
        <dbReference type="Pfam" id="PF16854"/>
    </source>
</evidence>
<dbReference type="VEuPathDB" id="FungiDB:BON22_4501"/>
<evidence type="ECO:0000256" key="3">
    <source>
        <dbReference type="ARBA" id="ARBA00008628"/>
    </source>
</evidence>
<organism evidence="9 10">
    <name type="scientific">Cyberlindnera fabianii</name>
    <name type="common">Yeast</name>
    <name type="synonym">Hansenula fabianii</name>
    <dbReference type="NCBI Taxonomy" id="36022"/>
    <lineage>
        <taxon>Eukaryota</taxon>
        <taxon>Fungi</taxon>
        <taxon>Dikarya</taxon>
        <taxon>Ascomycota</taxon>
        <taxon>Saccharomycotina</taxon>
        <taxon>Saccharomycetes</taxon>
        <taxon>Phaffomycetales</taxon>
        <taxon>Phaffomycetaceae</taxon>
        <taxon>Cyberlindnera</taxon>
    </lineage>
</organism>
<dbReference type="InterPro" id="IPR038260">
    <property type="entry name" value="Vps53_C_sf"/>
</dbReference>
<comment type="subcellular location">
    <subcellularLocation>
        <location evidence="2">Endosome membrane</location>
        <topology evidence="2">Peripheral membrane protein</topology>
    </subcellularLocation>
    <subcellularLocation>
        <location evidence="1">Golgi apparatus</location>
        <location evidence="1">trans-Golgi network membrane</location>
        <topology evidence="1">Peripheral membrane protein</topology>
    </subcellularLocation>
</comment>
<reference evidence="10" key="1">
    <citation type="journal article" date="2017" name="Genome Announc.">
        <title>Genome sequences of Cyberlindnera fabianii 65, Pichia kudriavzevii 129, and Saccharomyces cerevisiae 131 isolated from fermented masau fruits in Zimbabwe.</title>
        <authorList>
            <person name="van Rijswijck I.M.H."/>
            <person name="Derks M.F.L."/>
            <person name="Abee T."/>
            <person name="de Ridder D."/>
            <person name="Smid E.J."/>
        </authorList>
    </citation>
    <scope>NUCLEOTIDE SEQUENCE [LARGE SCALE GENOMIC DNA]</scope>
    <source>
        <strain evidence="10">65</strain>
    </source>
</reference>
<dbReference type="GO" id="GO:0005829">
    <property type="term" value="C:cytosol"/>
    <property type="evidence" value="ECO:0007669"/>
    <property type="project" value="GOC"/>
</dbReference>
<gene>
    <name evidence="9" type="ORF">BON22_4501</name>
</gene>
<evidence type="ECO:0000259" key="7">
    <source>
        <dbReference type="Pfam" id="PF04100"/>
    </source>
</evidence>
<dbReference type="InterPro" id="IPR039766">
    <property type="entry name" value="Vps53"/>
</dbReference>
<feature type="domain" description="Vps53 C-terminal" evidence="8">
    <location>
        <begin position="603"/>
        <end position="686"/>
    </location>
</feature>
<keyword evidence="6" id="KW-0472">Membrane</keyword>
<evidence type="ECO:0000256" key="5">
    <source>
        <dbReference type="ARBA" id="ARBA00023034"/>
    </source>
</evidence>
<dbReference type="GO" id="GO:0042147">
    <property type="term" value="P:retrograde transport, endosome to Golgi"/>
    <property type="evidence" value="ECO:0007669"/>
    <property type="project" value="InterPro"/>
</dbReference>
<dbReference type="STRING" id="36022.A0A1V2L0X5"/>
<protein>
    <submittedName>
        <fullName evidence="9">Vacuolar protein sorting-associated protein 53</fullName>
    </submittedName>
</protein>
<comment type="similarity">
    <text evidence="3">Belongs to the VPS53 family.</text>
</comment>
<sequence length="796" mass="90890">MSGNSINSTDYNPTTDLQRLLPDPSALTHLRSYVNYTNRYKLSLDTEIANNEAEFARYAESSGRFNPALATQELEAIITEIEANKELSLNTQNVITSMTSGIKRLDDAKKNLVLTMTVLKRVQMMLTAYEQLDALVDERRYTEALPLLGAVYELVDHFKSYKSIDAIAELTRSANKLKIKLADQVFRDFELTMNGKDPLPESELRSACGIMDLLGAEYHDRLLVWFCNQQLREIKTIFVANDEAGSLDNLSRRFMFFKRVLKNFEEHFQNFFLESWKMEEQLTAKFCEHTRDSIKQVLSDSGGKTDVDVLLSALQQTLDFEKFLNSKFKYTSENMESSASSDFSTPTAETPKFTHQISSAFEPFLSIWVDHQNTFLQKKFMQFLAAPKLPTDSDDHHIVPSSADLFRAYRQLLTQCSNLSTGAPLRDLSRLFQKWAIEYRNKILKTTLPPTTNLNDEAITYIALVLNTADYCNTTMGQLEERLLEIIDEPFKPEINFDPTRESFIRLINQCLNLLLAKIESEAEFAWREMANTNWSHMEDVGDQSRYIATLKDIILKNCGMILPKFTRDIYVRNLCDKVVETTVNEFLFNIVKTKPIPVVAAEQMLLDLSVLKETFLKLPKQAGENSKSSAQFQKHVDKMVGKLEIILKVLLTQDAPQEGLVTNYFYLIGDKSVQNFVKVLELKGISDKARQTKYIDLFNIHMKAHDNLVDSSPALANLEVQGDKTQAQPSSHILTSKVKVPDFPNSPKFDSKFENILKKDNIEKSFKELQLNSEAGVSKLNKSLGRFFNRNNVGQ</sequence>
<dbReference type="Proteomes" id="UP000189513">
    <property type="component" value="Unassembled WGS sequence"/>
</dbReference>
<dbReference type="EMBL" id="MPUK01000010">
    <property type="protein sequence ID" value="ONH65558.1"/>
    <property type="molecule type" value="Genomic_DNA"/>
</dbReference>
<dbReference type="Gene3D" id="1.10.357.110">
    <property type="entry name" value="Vacuolar protein sorting-associated protein 53, C-terminus"/>
    <property type="match status" value="1"/>
</dbReference>
<dbReference type="OMA" id="YKFAEAK"/>
<evidence type="ECO:0000256" key="1">
    <source>
        <dbReference type="ARBA" id="ARBA00004150"/>
    </source>
</evidence>
<name>A0A1V2L0X5_CYBFA</name>
<dbReference type="GO" id="GO:0010008">
    <property type="term" value="C:endosome membrane"/>
    <property type="evidence" value="ECO:0007669"/>
    <property type="project" value="UniProtKB-SubCell"/>
</dbReference>